<evidence type="ECO:0000256" key="5">
    <source>
        <dbReference type="ARBA" id="ARBA00022679"/>
    </source>
</evidence>
<keyword evidence="9" id="KW-0902">Two-component regulatory system</keyword>
<reference evidence="13" key="1">
    <citation type="journal article" date="2021" name="PeerJ">
        <title>Extensive microbial diversity within the chicken gut microbiome revealed by metagenomics and culture.</title>
        <authorList>
            <person name="Gilroy R."/>
            <person name="Ravi A."/>
            <person name="Getino M."/>
            <person name="Pursley I."/>
            <person name="Horton D.L."/>
            <person name="Alikhan N.F."/>
            <person name="Baker D."/>
            <person name="Gharbi K."/>
            <person name="Hall N."/>
            <person name="Watson M."/>
            <person name="Adriaenssens E.M."/>
            <person name="Foster-Nyarko E."/>
            <person name="Jarju S."/>
            <person name="Secka A."/>
            <person name="Antonio M."/>
            <person name="Oren A."/>
            <person name="Chaudhuri R.R."/>
            <person name="La Ragione R."/>
            <person name="Hildebrand F."/>
            <person name="Pallen M.J."/>
        </authorList>
    </citation>
    <scope>NUCLEOTIDE SEQUENCE</scope>
    <source>
        <strain evidence="13">ChiHjej12B11-1927</strain>
    </source>
</reference>
<dbReference type="InterPro" id="IPR050351">
    <property type="entry name" value="BphY/WalK/GraS-like"/>
</dbReference>
<evidence type="ECO:0000256" key="11">
    <source>
        <dbReference type="SAM" id="Phobius"/>
    </source>
</evidence>
<dbReference type="GO" id="GO:0004721">
    <property type="term" value="F:phosphoprotein phosphatase activity"/>
    <property type="evidence" value="ECO:0007669"/>
    <property type="project" value="TreeGrafter"/>
</dbReference>
<dbReference type="PANTHER" id="PTHR45453:SF2">
    <property type="entry name" value="HISTIDINE KINASE"/>
    <property type="match status" value="1"/>
</dbReference>
<evidence type="ECO:0000256" key="7">
    <source>
        <dbReference type="ARBA" id="ARBA00022777"/>
    </source>
</evidence>
<dbReference type="GO" id="GO:0016036">
    <property type="term" value="P:cellular response to phosphate starvation"/>
    <property type="evidence" value="ECO:0007669"/>
    <property type="project" value="TreeGrafter"/>
</dbReference>
<organism evidence="13 14">
    <name type="scientific">Candidatus Blautia pullistercoris</name>
    <dbReference type="NCBI Taxonomy" id="2838499"/>
    <lineage>
        <taxon>Bacteria</taxon>
        <taxon>Bacillati</taxon>
        <taxon>Bacillota</taxon>
        <taxon>Clostridia</taxon>
        <taxon>Lachnospirales</taxon>
        <taxon>Lachnospiraceae</taxon>
        <taxon>Blautia</taxon>
    </lineage>
</organism>
<feature type="transmembrane region" description="Helical" evidence="11">
    <location>
        <begin position="12"/>
        <end position="31"/>
    </location>
</feature>
<dbReference type="InterPro" id="IPR003594">
    <property type="entry name" value="HATPase_dom"/>
</dbReference>
<dbReference type="EC" id="2.7.13.3" evidence="3"/>
<keyword evidence="4" id="KW-1003">Cell membrane</keyword>
<evidence type="ECO:0000256" key="6">
    <source>
        <dbReference type="ARBA" id="ARBA00022692"/>
    </source>
</evidence>
<evidence type="ECO:0000256" key="8">
    <source>
        <dbReference type="ARBA" id="ARBA00022989"/>
    </source>
</evidence>
<comment type="caution">
    <text evidence="13">The sequence shown here is derived from an EMBL/GenBank/DDBJ whole genome shotgun (WGS) entry which is preliminary data.</text>
</comment>
<dbReference type="SUPFAM" id="SSF55874">
    <property type="entry name" value="ATPase domain of HSP90 chaperone/DNA topoisomerase II/histidine kinase"/>
    <property type="match status" value="1"/>
</dbReference>
<dbReference type="Proteomes" id="UP000824230">
    <property type="component" value="Unassembled WGS sequence"/>
</dbReference>
<comment type="subcellular location">
    <subcellularLocation>
        <location evidence="2">Cell membrane</location>
        <topology evidence="2">Multi-pass membrane protein</topology>
    </subcellularLocation>
</comment>
<dbReference type="GO" id="GO:0000155">
    <property type="term" value="F:phosphorelay sensor kinase activity"/>
    <property type="evidence" value="ECO:0007669"/>
    <property type="project" value="TreeGrafter"/>
</dbReference>
<keyword evidence="10 11" id="KW-0472">Membrane</keyword>
<evidence type="ECO:0000256" key="9">
    <source>
        <dbReference type="ARBA" id="ARBA00023012"/>
    </source>
</evidence>
<protein>
    <recommendedName>
        <fullName evidence="3">histidine kinase</fullName>
        <ecNumber evidence="3">2.7.13.3</ecNumber>
    </recommendedName>
</protein>
<feature type="domain" description="Histidine kinase" evidence="12">
    <location>
        <begin position="126"/>
        <end position="332"/>
    </location>
</feature>
<keyword evidence="8 11" id="KW-1133">Transmembrane helix</keyword>
<dbReference type="InterPro" id="IPR005467">
    <property type="entry name" value="His_kinase_dom"/>
</dbReference>
<evidence type="ECO:0000313" key="14">
    <source>
        <dbReference type="Proteomes" id="UP000824230"/>
    </source>
</evidence>
<name>A0A9D1VKA0_9FIRM</name>
<dbReference type="PANTHER" id="PTHR45453">
    <property type="entry name" value="PHOSPHATE REGULON SENSOR PROTEIN PHOR"/>
    <property type="match status" value="1"/>
</dbReference>
<dbReference type="AlphaFoldDB" id="A0A9D1VKA0"/>
<keyword evidence="5" id="KW-0808">Transferase</keyword>
<gene>
    <name evidence="13" type="ORF">H9738_02905</name>
</gene>
<dbReference type="EMBL" id="DXFG01000057">
    <property type="protein sequence ID" value="HIX36807.1"/>
    <property type="molecule type" value="Genomic_DNA"/>
</dbReference>
<proteinExistence type="predicted"/>
<dbReference type="PRINTS" id="PR00344">
    <property type="entry name" value="BCTRLSENSOR"/>
</dbReference>
<evidence type="ECO:0000256" key="3">
    <source>
        <dbReference type="ARBA" id="ARBA00012438"/>
    </source>
</evidence>
<keyword evidence="7 13" id="KW-0418">Kinase</keyword>
<feature type="transmembrane region" description="Helical" evidence="11">
    <location>
        <begin position="37"/>
        <end position="58"/>
    </location>
</feature>
<dbReference type="Pfam" id="PF02518">
    <property type="entry name" value="HATPase_c"/>
    <property type="match status" value="1"/>
</dbReference>
<evidence type="ECO:0000256" key="1">
    <source>
        <dbReference type="ARBA" id="ARBA00000085"/>
    </source>
</evidence>
<dbReference type="InterPro" id="IPR004358">
    <property type="entry name" value="Sig_transdc_His_kin-like_C"/>
</dbReference>
<sequence>MKKRAYLKDNWRLVLLWLLTAGLTELVMYFFQVQAELMILTLGIWLLGLVGTLSWDYMRKNRFYREMEEKMGNLEEKYLIQEMIKKPEFLEGRILYNTVEQMGKAMSDQIFEQQRRNNAFKQYVETWIHEVKLPIASMRLLLHKDRGETSRVMKEQVSRIDSYVEQVLYYLRSQVPEKDYVIREYSLKAVTDQAISRNRDSLILNHIRIIQETEDIPVLTDEKWLSFILGQLLSNSVKYKREEEACIRIRSSRTSRGTLLSVWDNGMGIQKADLPRIFEHSFTGENGRRGQSSTGMGLYLCKKLCHRLGHRIWAESEKGVYTEIFIEFGQDKHTEMA</sequence>
<evidence type="ECO:0000313" key="13">
    <source>
        <dbReference type="EMBL" id="HIX36807.1"/>
    </source>
</evidence>
<dbReference type="PROSITE" id="PS50109">
    <property type="entry name" value="HIS_KIN"/>
    <property type="match status" value="1"/>
</dbReference>
<comment type="catalytic activity">
    <reaction evidence="1">
        <text>ATP + protein L-histidine = ADP + protein N-phospho-L-histidine.</text>
        <dbReference type="EC" id="2.7.13.3"/>
    </reaction>
</comment>
<evidence type="ECO:0000259" key="12">
    <source>
        <dbReference type="PROSITE" id="PS50109"/>
    </source>
</evidence>
<dbReference type="Gene3D" id="3.30.565.10">
    <property type="entry name" value="Histidine kinase-like ATPase, C-terminal domain"/>
    <property type="match status" value="1"/>
</dbReference>
<evidence type="ECO:0000256" key="10">
    <source>
        <dbReference type="ARBA" id="ARBA00023136"/>
    </source>
</evidence>
<accession>A0A9D1VKA0</accession>
<dbReference type="InterPro" id="IPR036890">
    <property type="entry name" value="HATPase_C_sf"/>
</dbReference>
<keyword evidence="6 11" id="KW-0812">Transmembrane</keyword>
<dbReference type="SMART" id="SM00387">
    <property type="entry name" value="HATPase_c"/>
    <property type="match status" value="1"/>
</dbReference>
<evidence type="ECO:0000256" key="2">
    <source>
        <dbReference type="ARBA" id="ARBA00004651"/>
    </source>
</evidence>
<reference evidence="13" key="2">
    <citation type="submission" date="2021-04" db="EMBL/GenBank/DDBJ databases">
        <authorList>
            <person name="Gilroy R."/>
        </authorList>
    </citation>
    <scope>NUCLEOTIDE SEQUENCE</scope>
    <source>
        <strain evidence="13">ChiHjej12B11-1927</strain>
    </source>
</reference>
<evidence type="ECO:0000256" key="4">
    <source>
        <dbReference type="ARBA" id="ARBA00022475"/>
    </source>
</evidence>
<dbReference type="GO" id="GO:0005886">
    <property type="term" value="C:plasma membrane"/>
    <property type="evidence" value="ECO:0007669"/>
    <property type="project" value="UniProtKB-SubCell"/>
</dbReference>